<comment type="caution">
    <text evidence="1">The sequence shown here is derived from an EMBL/GenBank/DDBJ whole genome shotgun (WGS) entry which is preliminary data.</text>
</comment>
<evidence type="ECO:0000313" key="1">
    <source>
        <dbReference type="EMBL" id="GEU53660.1"/>
    </source>
</evidence>
<sequence>MKEVVTQIKSEAAKCCVERKSFKIKEKELLLENDRLLELIISQDLVHTAMNSLAEIIDYQSMEKSFLDEYSKYVELKAKISKKNEKVEKAVYDELSK</sequence>
<organism evidence="1">
    <name type="scientific">Tanacetum cinerariifolium</name>
    <name type="common">Dalmatian daisy</name>
    <name type="synonym">Chrysanthemum cinerariifolium</name>
    <dbReference type="NCBI Taxonomy" id="118510"/>
    <lineage>
        <taxon>Eukaryota</taxon>
        <taxon>Viridiplantae</taxon>
        <taxon>Streptophyta</taxon>
        <taxon>Embryophyta</taxon>
        <taxon>Tracheophyta</taxon>
        <taxon>Spermatophyta</taxon>
        <taxon>Magnoliopsida</taxon>
        <taxon>eudicotyledons</taxon>
        <taxon>Gunneridae</taxon>
        <taxon>Pentapetalae</taxon>
        <taxon>asterids</taxon>
        <taxon>campanulids</taxon>
        <taxon>Asterales</taxon>
        <taxon>Asteraceae</taxon>
        <taxon>Asteroideae</taxon>
        <taxon>Anthemideae</taxon>
        <taxon>Anthemidinae</taxon>
        <taxon>Tanacetum</taxon>
    </lineage>
</organism>
<name>A0A6L2KXZ2_TANCI</name>
<gene>
    <name evidence="1" type="ORF">Tci_025638</name>
</gene>
<dbReference type="AlphaFoldDB" id="A0A6L2KXZ2"/>
<protein>
    <submittedName>
        <fullName evidence="1">Uncharacterized protein</fullName>
    </submittedName>
</protein>
<reference evidence="1" key="1">
    <citation type="journal article" date="2019" name="Sci. Rep.">
        <title>Draft genome of Tanacetum cinerariifolium, the natural source of mosquito coil.</title>
        <authorList>
            <person name="Yamashiro T."/>
            <person name="Shiraishi A."/>
            <person name="Satake H."/>
            <person name="Nakayama K."/>
        </authorList>
    </citation>
    <scope>NUCLEOTIDE SEQUENCE</scope>
</reference>
<accession>A0A6L2KXZ2</accession>
<proteinExistence type="predicted"/>
<dbReference type="EMBL" id="BKCJ010003208">
    <property type="protein sequence ID" value="GEU53660.1"/>
    <property type="molecule type" value="Genomic_DNA"/>
</dbReference>